<dbReference type="PANTHER" id="PTHR43221">
    <property type="entry name" value="PROTEASE HTPX"/>
    <property type="match status" value="1"/>
</dbReference>
<evidence type="ECO:0000256" key="10">
    <source>
        <dbReference type="RuleBase" id="RU003983"/>
    </source>
</evidence>
<reference evidence="14" key="1">
    <citation type="journal article" date="2014" name="Int. J. Syst. Evol. Microbiol.">
        <title>Complete genome sequence of Corynebacterium casei LMG S-19264T (=DSM 44701T), isolated from a smear-ripened cheese.</title>
        <authorList>
            <consortium name="US DOE Joint Genome Institute (JGI-PGF)"/>
            <person name="Walter F."/>
            <person name="Albersmeier A."/>
            <person name="Kalinowski J."/>
            <person name="Ruckert C."/>
        </authorList>
    </citation>
    <scope>NUCLEOTIDE SEQUENCE</scope>
    <source>
        <strain evidence="14">JCM 31740</strain>
    </source>
</reference>
<dbReference type="InterPro" id="IPR001915">
    <property type="entry name" value="Peptidase_M48"/>
</dbReference>
<evidence type="ECO:0000256" key="1">
    <source>
        <dbReference type="ARBA" id="ARBA00022475"/>
    </source>
</evidence>
<dbReference type="RefSeq" id="WP_126450016.1">
    <property type="nucleotide sequence ID" value="NZ_AP018553.1"/>
</dbReference>
<accession>A0A348B3N0</accession>
<evidence type="ECO:0000256" key="5">
    <source>
        <dbReference type="ARBA" id="ARBA00022801"/>
    </source>
</evidence>
<dbReference type="Proteomes" id="UP000616143">
    <property type="component" value="Unassembled WGS sequence"/>
</dbReference>
<dbReference type="GeneID" id="38666686"/>
<reference evidence="14" key="4">
    <citation type="submission" date="2020-09" db="EMBL/GenBank/DDBJ databases">
        <authorList>
            <person name="Sun Q."/>
            <person name="Ohkuma M."/>
        </authorList>
    </citation>
    <scope>NUCLEOTIDE SEQUENCE</scope>
    <source>
        <strain evidence="14">JCM 31740</strain>
    </source>
</reference>
<dbReference type="AlphaFoldDB" id="A0A348B3N0"/>
<evidence type="ECO:0000256" key="11">
    <source>
        <dbReference type="SAM" id="Phobius"/>
    </source>
</evidence>
<keyword evidence="5 10" id="KW-0378">Hydrolase</keyword>
<evidence type="ECO:0000256" key="7">
    <source>
        <dbReference type="ARBA" id="ARBA00022989"/>
    </source>
</evidence>
<keyword evidence="7 11" id="KW-1133">Transmembrane helix</keyword>
<name>A0A348B3N0_9CREN</name>
<dbReference type="EMBL" id="AP018553">
    <property type="protein sequence ID" value="BBD72782.1"/>
    <property type="molecule type" value="Genomic_DNA"/>
</dbReference>
<dbReference type="Pfam" id="PF01435">
    <property type="entry name" value="Peptidase_M48"/>
    <property type="match status" value="1"/>
</dbReference>
<evidence type="ECO:0000256" key="4">
    <source>
        <dbReference type="ARBA" id="ARBA00022723"/>
    </source>
</evidence>
<evidence type="ECO:0000259" key="12">
    <source>
        <dbReference type="Pfam" id="PF01435"/>
    </source>
</evidence>
<evidence type="ECO:0000256" key="9">
    <source>
        <dbReference type="ARBA" id="ARBA00023136"/>
    </source>
</evidence>
<evidence type="ECO:0000256" key="8">
    <source>
        <dbReference type="ARBA" id="ARBA00023049"/>
    </source>
</evidence>
<reference evidence="13" key="3">
    <citation type="journal article" date="2019" name="BMC Res. Notes">
        <title>Complete genome sequence of the Sulfodiicoccus acidiphilus strain HS-1T, the first crenarchaeon that lacks polB3, isolated from an acidic hot spring in Ohwaku-dani, Hakone, Japan.</title>
        <authorList>
            <person name="Sakai H.D."/>
            <person name="Kurosawa N."/>
        </authorList>
    </citation>
    <scope>NUCLEOTIDE SEQUENCE</scope>
    <source>
        <strain evidence="13">HS-1</strain>
    </source>
</reference>
<evidence type="ECO:0000313" key="14">
    <source>
        <dbReference type="EMBL" id="GGT99762.1"/>
    </source>
</evidence>
<dbReference type="KEGG" id="sacd:HS1genome_1171"/>
<keyword evidence="1" id="KW-1003">Cell membrane</keyword>
<evidence type="ECO:0000313" key="15">
    <source>
        <dbReference type="Proteomes" id="UP000276741"/>
    </source>
</evidence>
<keyword evidence="8 10" id="KW-0482">Metalloprotease</keyword>
<proteinExistence type="inferred from homology"/>
<keyword evidence="15" id="KW-1185">Reference proteome</keyword>
<evidence type="ECO:0000256" key="2">
    <source>
        <dbReference type="ARBA" id="ARBA00022670"/>
    </source>
</evidence>
<organism evidence="13 15">
    <name type="scientific">Sulfodiicoccus acidiphilus</name>
    <dbReference type="NCBI Taxonomy" id="1670455"/>
    <lineage>
        <taxon>Archaea</taxon>
        <taxon>Thermoproteota</taxon>
        <taxon>Thermoprotei</taxon>
        <taxon>Sulfolobales</taxon>
        <taxon>Sulfolobaceae</taxon>
        <taxon>Sulfodiicoccus</taxon>
    </lineage>
</organism>
<dbReference type="InterPro" id="IPR050083">
    <property type="entry name" value="HtpX_protease"/>
</dbReference>
<gene>
    <name evidence="14" type="ORF">GCM10007116_16430</name>
    <name evidence="13" type="ORF">HS1genome_1171</name>
</gene>
<dbReference type="GO" id="GO:0006508">
    <property type="term" value="P:proteolysis"/>
    <property type="evidence" value="ECO:0007669"/>
    <property type="project" value="UniProtKB-KW"/>
</dbReference>
<feature type="domain" description="Peptidase M48" evidence="12">
    <location>
        <begin position="37"/>
        <end position="190"/>
    </location>
</feature>
<reference evidence="15" key="2">
    <citation type="submission" date="2018-04" db="EMBL/GenBank/DDBJ databases">
        <title>Complete genome sequence of Sulfodiicoccus acidiphilus strain HS-1.</title>
        <authorList>
            <person name="Sakai H.D."/>
            <person name="Kurosawa N."/>
        </authorList>
    </citation>
    <scope>NUCLEOTIDE SEQUENCE [LARGE SCALE GENOMIC DNA]</scope>
    <source>
        <strain evidence="15">HS-1</strain>
    </source>
</reference>
<comment type="cofactor">
    <cofactor evidence="10">
        <name>Zn(2+)</name>
        <dbReference type="ChEBI" id="CHEBI:29105"/>
    </cofactor>
    <text evidence="10">Binds 1 zinc ion per subunit.</text>
</comment>
<protein>
    <recommendedName>
        <fullName evidence="12">Peptidase M48 domain-containing protein</fullName>
    </recommendedName>
</protein>
<feature type="transmembrane region" description="Helical" evidence="11">
    <location>
        <begin position="108"/>
        <end position="137"/>
    </location>
</feature>
<dbReference type="CDD" id="cd07329">
    <property type="entry name" value="M56_like"/>
    <property type="match status" value="1"/>
</dbReference>
<dbReference type="GO" id="GO:0046872">
    <property type="term" value="F:metal ion binding"/>
    <property type="evidence" value="ECO:0007669"/>
    <property type="project" value="UniProtKB-KW"/>
</dbReference>
<dbReference type="GO" id="GO:0004222">
    <property type="term" value="F:metalloendopeptidase activity"/>
    <property type="evidence" value="ECO:0007669"/>
    <property type="project" value="InterPro"/>
</dbReference>
<keyword evidence="2 10" id="KW-0645">Protease</keyword>
<keyword evidence="3 11" id="KW-0812">Transmembrane</keyword>
<dbReference type="Proteomes" id="UP000276741">
    <property type="component" value="Chromosome"/>
</dbReference>
<evidence type="ECO:0000313" key="13">
    <source>
        <dbReference type="EMBL" id="BBD72782.1"/>
    </source>
</evidence>
<keyword evidence="6 10" id="KW-0862">Zinc</keyword>
<sequence>MIVEFMTFAFALGSLLPLGTDSLVRIGMRLKPISQEERVRKMASIMGVKVDRVYLREGKGINAYSLGGLRNVLILERESMNLPDDQFRAMVAHELAHIKMKHTLKRSIVLAVGLSVVAALSLIDKLLLPSFLLVFLFDMEISKRMEKEADAEATRFVDPKALISLISKYGEVGPLSDHPSAEDRMRAIERVTGGP</sequence>
<keyword evidence="4" id="KW-0479">Metal-binding</keyword>
<evidence type="ECO:0000256" key="6">
    <source>
        <dbReference type="ARBA" id="ARBA00022833"/>
    </source>
</evidence>
<dbReference type="Gene3D" id="3.30.2010.10">
    <property type="entry name" value="Metalloproteases ('zincins'), catalytic domain"/>
    <property type="match status" value="1"/>
</dbReference>
<dbReference type="OrthoDB" id="43570at2157"/>
<evidence type="ECO:0000256" key="3">
    <source>
        <dbReference type="ARBA" id="ARBA00022692"/>
    </source>
</evidence>
<keyword evidence="9 11" id="KW-0472">Membrane</keyword>
<dbReference type="EMBL" id="BMQS01000015">
    <property type="protein sequence ID" value="GGT99762.1"/>
    <property type="molecule type" value="Genomic_DNA"/>
</dbReference>
<comment type="similarity">
    <text evidence="10">Belongs to the peptidase M48 family.</text>
</comment>
<dbReference type="PANTHER" id="PTHR43221:SF2">
    <property type="entry name" value="PROTEASE HTPX HOMOLOG"/>
    <property type="match status" value="1"/>
</dbReference>